<reference evidence="1" key="1">
    <citation type="submission" date="2014-11" db="EMBL/GenBank/DDBJ databases">
        <authorList>
            <person name="Amaro Gonzalez C."/>
        </authorList>
    </citation>
    <scope>NUCLEOTIDE SEQUENCE</scope>
</reference>
<dbReference type="EMBL" id="GBXM01089198">
    <property type="protein sequence ID" value="JAH19379.1"/>
    <property type="molecule type" value="Transcribed_RNA"/>
</dbReference>
<dbReference type="AlphaFoldDB" id="A0A0E9QRC8"/>
<reference evidence="1" key="2">
    <citation type="journal article" date="2015" name="Fish Shellfish Immunol.">
        <title>Early steps in the European eel (Anguilla anguilla)-Vibrio vulnificus interaction in the gills: Role of the RtxA13 toxin.</title>
        <authorList>
            <person name="Callol A."/>
            <person name="Pajuelo D."/>
            <person name="Ebbesson L."/>
            <person name="Teles M."/>
            <person name="MacKenzie S."/>
            <person name="Amaro C."/>
        </authorList>
    </citation>
    <scope>NUCLEOTIDE SEQUENCE</scope>
</reference>
<sequence length="41" mass="5017">MSRCRPKFTRSLVPETCCRVECMRSKIFHLKTIQLKIKEYR</sequence>
<name>A0A0E9QRC8_ANGAN</name>
<accession>A0A0E9QRC8</accession>
<proteinExistence type="predicted"/>
<organism evidence="1">
    <name type="scientific">Anguilla anguilla</name>
    <name type="common">European freshwater eel</name>
    <name type="synonym">Muraena anguilla</name>
    <dbReference type="NCBI Taxonomy" id="7936"/>
    <lineage>
        <taxon>Eukaryota</taxon>
        <taxon>Metazoa</taxon>
        <taxon>Chordata</taxon>
        <taxon>Craniata</taxon>
        <taxon>Vertebrata</taxon>
        <taxon>Euteleostomi</taxon>
        <taxon>Actinopterygii</taxon>
        <taxon>Neopterygii</taxon>
        <taxon>Teleostei</taxon>
        <taxon>Anguilliformes</taxon>
        <taxon>Anguillidae</taxon>
        <taxon>Anguilla</taxon>
    </lineage>
</organism>
<evidence type="ECO:0000313" key="1">
    <source>
        <dbReference type="EMBL" id="JAH19379.1"/>
    </source>
</evidence>
<protein>
    <submittedName>
        <fullName evidence="1">Uncharacterized protein</fullName>
    </submittedName>
</protein>